<protein>
    <submittedName>
        <fullName evidence="1">Uncharacterized protein</fullName>
    </submittedName>
</protein>
<accession>A0A4Y2JPH7</accession>
<reference evidence="1 2" key="1">
    <citation type="journal article" date="2019" name="Sci. Rep.">
        <title>Orb-weaving spider Araneus ventricosus genome elucidates the spidroin gene catalogue.</title>
        <authorList>
            <person name="Kono N."/>
            <person name="Nakamura H."/>
            <person name="Ohtoshi R."/>
            <person name="Moran D.A.P."/>
            <person name="Shinohara A."/>
            <person name="Yoshida Y."/>
            <person name="Fujiwara M."/>
            <person name="Mori M."/>
            <person name="Tomita M."/>
            <person name="Arakawa K."/>
        </authorList>
    </citation>
    <scope>NUCLEOTIDE SEQUENCE [LARGE SCALE GENOMIC DNA]</scope>
</reference>
<sequence>MLAIIAEIINLEVHSEVSLRKHFVLFMKRKAYKHFYAIIRIREKIFLQVSEKLHKDFPTLLFVLTIRNSIVTANEFLPTTCEPIYCKAYHHESVTVNQVINGGESRGEKARICRLRLQKSNQEKTGCSHIQGNRTRREITVLRNSA</sequence>
<name>A0A4Y2JPH7_ARAVE</name>
<gene>
    <name evidence="1" type="ORF">AVEN_14919_1</name>
</gene>
<dbReference type="Proteomes" id="UP000499080">
    <property type="component" value="Unassembled WGS sequence"/>
</dbReference>
<keyword evidence="2" id="KW-1185">Reference proteome</keyword>
<comment type="caution">
    <text evidence="1">The sequence shown here is derived from an EMBL/GenBank/DDBJ whole genome shotgun (WGS) entry which is preliminary data.</text>
</comment>
<evidence type="ECO:0000313" key="2">
    <source>
        <dbReference type="Proteomes" id="UP000499080"/>
    </source>
</evidence>
<evidence type="ECO:0000313" key="1">
    <source>
        <dbReference type="EMBL" id="GBM91715.1"/>
    </source>
</evidence>
<dbReference type="AlphaFoldDB" id="A0A4Y2JPH7"/>
<proteinExistence type="predicted"/>
<dbReference type="EMBL" id="BGPR01003727">
    <property type="protein sequence ID" value="GBM91715.1"/>
    <property type="molecule type" value="Genomic_DNA"/>
</dbReference>
<organism evidence="1 2">
    <name type="scientific">Araneus ventricosus</name>
    <name type="common">Orbweaver spider</name>
    <name type="synonym">Epeira ventricosa</name>
    <dbReference type="NCBI Taxonomy" id="182803"/>
    <lineage>
        <taxon>Eukaryota</taxon>
        <taxon>Metazoa</taxon>
        <taxon>Ecdysozoa</taxon>
        <taxon>Arthropoda</taxon>
        <taxon>Chelicerata</taxon>
        <taxon>Arachnida</taxon>
        <taxon>Araneae</taxon>
        <taxon>Araneomorphae</taxon>
        <taxon>Entelegynae</taxon>
        <taxon>Araneoidea</taxon>
        <taxon>Araneidae</taxon>
        <taxon>Araneus</taxon>
    </lineage>
</organism>